<gene>
    <name evidence="2" type="ORF">AAH991_31125</name>
</gene>
<keyword evidence="3" id="KW-1185">Reference proteome</keyword>
<comment type="caution">
    <text evidence="2">The sequence shown here is derived from an EMBL/GenBank/DDBJ whole genome shotgun (WGS) entry which is preliminary data.</text>
</comment>
<evidence type="ECO:0000259" key="1">
    <source>
        <dbReference type="Pfam" id="PF01814"/>
    </source>
</evidence>
<proteinExistence type="predicted"/>
<accession>A0ABV0AY15</accession>
<dbReference type="Proteomes" id="UP001447516">
    <property type="component" value="Unassembled WGS sequence"/>
</dbReference>
<dbReference type="EMBL" id="JBDJAW010000035">
    <property type="protein sequence ID" value="MEN3539600.1"/>
    <property type="molecule type" value="Genomic_DNA"/>
</dbReference>
<reference evidence="2 3" key="1">
    <citation type="submission" date="2024-05" db="EMBL/GenBank/DDBJ databases">
        <title>Microbispora sp.ZYX-F-249.</title>
        <authorList>
            <person name="Xie H."/>
        </authorList>
    </citation>
    <scope>NUCLEOTIDE SEQUENCE [LARGE SCALE GENOMIC DNA]</scope>
    <source>
        <strain evidence="2 3">ZYX-F-249</strain>
    </source>
</reference>
<sequence>MCEYCGCQAVTVIGELTREHDLVVDLIGDARTAYAAGDTDAMTAIAGRIAEVLGPHTEVEEHGLFPALAADFPEHVAGLEAEHRRIEAVLGEAADGAPGDPGWPLRLLDVLNLLRAHILKEQDGVFPAALAGLATEDWEAVEAVRARAGTLLRAPGGQL</sequence>
<evidence type="ECO:0000313" key="3">
    <source>
        <dbReference type="Proteomes" id="UP001447516"/>
    </source>
</evidence>
<name>A0ABV0AY15_9ACTN</name>
<dbReference type="InterPro" id="IPR012312">
    <property type="entry name" value="Hemerythrin-like"/>
</dbReference>
<dbReference type="Gene3D" id="1.20.120.520">
    <property type="entry name" value="nmb1532 protein domain like"/>
    <property type="match status" value="1"/>
</dbReference>
<feature type="domain" description="Hemerythrin-like" evidence="1">
    <location>
        <begin position="12"/>
        <end position="129"/>
    </location>
</feature>
<dbReference type="Pfam" id="PF01814">
    <property type="entry name" value="Hemerythrin"/>
    <property type="match status" value="1"/>
</dbReference>
<evidence type="ECO:0000313" key="2">
    <source>
        <dbReference type="EMBL" id="MEN3539600.1"/>
    </source>
</evidence>
<protein>
    <submittedName>
        <fullName evidence="2">Hemerythrin domain-containing protein</fullName>
    </submittedName>
</protein>
<dbReference type="RefSeq" id="WP_346229490.1">
    <property type="nucleotide sequence ID" value="NZ_JBDJAW010000035.1"/>
</dbReference>
<organism evidence="2 3">
    <name type="scientific">Microbispora maris</name>
    <dbReference type="NCBI Taxonomy" id="3144104"/>
    <lineage>
        <taxon>Bacteria</taxon>
        <taxon>Bacillati</taxon>
        <taxon>Actinomycetota</taxon>
        <taxon>Actinomycetes</taxon>
        <taxon>Streptosporangiales</taxon>
        <taxon>Streptosporangiaceae</taxon>
        <taxon>Microbispora</taxon>
    </lineage>
</organism>